<keyword evidence="6" id="KW-1185">Reference proteome</keyword>
<evidence type="ECO:0000313" key="5">
    <source>
        <dbReference type="EMBL" id="PTQ30173.1"/>
    </source>
</evidence>
<dbReference type="PANTHER" id="PTHR31500:SF9">
    <property type="entry name" value="AT-HOOK MOTIF NUCLEAR-LOCALIZED PROTEIN 9"/>
    <property type="match status" value="1"/>
</dbReference>
<sequence length="373" mass="40141">MIDTDPPLDEQVLSRSMGTSLGAVDDLCVQSASTAATPADVEETALNAEEEEPVEMPKKKKRGRPRKNVATRAPCNDLTPAAIPSPIASRTPDEEVKADHFSLETTPHVSTPSNSELPSSAITTSGLPCSYPDPYSNTDSDVKVEEGGALEYPQVKRRRGRPPKYQKMIEKKSGAAKQKIRSLSKKQQQSREEEDSCNSDKDGRSQVKKRGPGRPPGSGKKKFLKSDSPSSTGGGSGVHRQALPIEAQILHILPEEDVAKVVTDFCQNAGLPMCVMSANGEISTIHFKNEVKPRDVSTIHQGLREIISMSGCVMPLDGEGDKRWISRFTVLLADSEGRIVGGGISDSMIAASKVQVILGSYPIADAQNHEASD</sequence>
<keyword evidence="2" id="KW-0238">DNA-binding</keyword>
<comment type="function">
    <text evidence="1 2">Transcription factor that specifically binds AT-rich DNA sequences related to the nuclear matrix attachment regions (MARs).</text>
</comment>
<feature type="domain" description="PPC" evidence="4">
    <location>
        <begin position="242"/>
        <end position="373"/>
    </location>
</feature>
<feature type="compositionally biased region" description="Polar residues" evidence="3">
    <location>
        <begin position="103"/>
        <end position="127"/>
    </location>
</feature>
<dbReference type="Pfam" id="PF03479">
    <property type="entry name" value="PCC"/>
    <property type="match status" value="1"/>
</dbReference>
<organism evidence="5 6">
    <name type="scientific">Marchantia polymorpha</name>
    <name type="common">Common liverwort</name>
    <name type="synonym">Marchantia aquatica</name>
    <dbReference type="NCBI Taxonomy" id="3197"/>
    <lineage>
        <taxon>Eukaryota</taxon>
        <taxon>Viridiplantae</taxon>
        <taxon>Streptophyta</taxon>
        <taxon>Embryophyta</taxon>
        <taxon>Marchantiophyta</taxon>
        <taxon>Marchantiopsida</taxon>
        <taxon>Marchantiidae</taxon>
        <taxon>Marchantiales</taxon>
        <taxon>Marchantiaceae</taxon>
        <taxon>Marchantia</taxon>
    </lineage>
</organism>
<dbReference type="OrthoDB" id="782346at2759"/>
<feature type="compositionally biased region" description="Basic residues" evidence="3">
    <location>
        <begin position="58"/>
        <end position="69"/>
    </location>
</feature>
<comment type="subcellular location">
    <subcellularLocation>
        <location evidence="2">Nucleus</location>
    </subcellularLocation>
</comment>
<feature type="region of interest" description="Disordered" evidence="3">
    <location>
        <begin position="35"/>
        <end position="239"/>
    </location>
</feature>
<dbReference type="SMART" id="SM00384">
    <property type="entry name" value="AT_hook"/>
    <property type="match status" value="3"/>
</dbReference>
<dbReference type="PRINTS" id="PR00929">
    <property type="entry name" value="ATHOOK"/>
</dbReference>
<feature type="compositionally biased region" description="Basic and acidic residues" evidence="3">
    <location>
        <begin position="91"/>
        <end position="102"/>
    </location>
</feature>
<feature type="compositionally biased region" description="Acidic residues" evidence="3">
    <location>
        <begin position="40"/>
        <end position="54"/>
    </location>
</feature>
<proteinExistence type="predicted"/>
<protein>
    <recommendedName>
        <fullName evidence="2">AT-hook motif nuclear-localized protein</fullName>
    </recommendedName>
</protein>
<keyword evidence="2" id="KW-0804">Transcription</keyword>
<evidence type="ECO:0000256" key="3">
    <source>
        <dbReference type="SAM" id="MobiDB-lite"/>
    </source>
</evidence>
<reference evidence="6" key="1">
    <citation type="journal article" date="2017" name="Cell">
        <title>Insights into land plant evolution garnered from the Marchantia polymorpha genome.</title>
        <authorList>
            <person name="Bowman J.L."/>
            <person name="Kohchi T."/>
            <person name="Yamato K.T."/>
            <person name="Jenkins J."/>
            <person name="Shu S."/>
            <person name="Ishizaki K."/>
            <person name="Yamaoka S."/>
            <person name="Nishihama R."/>
            <person name="Nakamura Y."/>
            <person name="Berger F."/>
            <person name="Adam C."/>
            <person name="Aki S.S."/>
            <person name="Althoff F."/>
            <person name="Araki T."/>
            <person name="Arteaga-Vazquez M.A."/>
            <person name="Balasubrmanian S."/>
            <person name="Barry K."/>
            <person name="Bauer D."/>
            <person name="Boehm C.R."/>
            <person name="Briginshaw L."/>
            <person name="Caballero-Perez J."/>
            <person name="Catarino B."/>
            <person name="Chen F."/>
            <person name="Chiyoda S."/>
            <person name="Chovatia M."/>
            <person name="Davies K.M."/>
            <person name="Delmans M."/>
            <person name="Demura T."/>
            <person name="Dierschke T."/>
            <person name="Dolan L."/>
            <person name="Dorantes-Acosta A.E."/>
            <person name="Eklund D.M."/>
            <person name="Florent S.N."/>
            <person name="Flores-Sandoval E."/>
            <person name="Fujiyama A."/>
            <person name="Fukuzawa H."/>
            <person name="Galik B."/>
            <person name="Grimanelli D."/>
            <person name="Grimwood J."/>
            <person name="Grossniklaus U."/>
            <person name="Hamada T."/>
            <person name="Haseloff J."/>
            <person name="Hetherington A.J."/>
            <person name="Higo A."/>
            <person name="Hirakawa Y."/>
            <person name="Hundley H.N."/>
            <person name="Ikeda Y."/>
            <person name="Inoue K."/>
            <person name="Inoue S.I."/>
            <person name="Ishida S."/>
            <person name="Jia Q."/>
            <person name="Kakita M."/>
            <person name="Kanazawa T."/>
            <person name="Kawai Y."/>
            <person name="Kawashima T."/>
            <person name="Kennedy M."/>
            <person name="Kinose K."/>
            <person name="Kinoshita T."/>
            <person name="Kohara Y."/>
            <person name="Koide E."/>
            <person name="Komatsu K."/>
            <person name="Kopischke S."/>
            <person name="Kubo M."/>
            <person name="Kyozuka J."/>
            <person name="Lagercrantz U."/>
            <person name="Lin S.S."/>
            <person name="Lindquist E."/>
            <person name="Lipzen A.M."/>
            <person name="Lu C.W."/>
            <person name="De Luna E."/>
            <person name="Martienssen R.A."/>
            <person name="Minamino N."/>
            <person name="Mizutani M."/>
            <person name="Mizutani M."/>
            <person name="Mochizuki N."/>
            <person name="Monte I."/>
            <person name="Mosher R."/>
            <person name="Nagasaki H."/>
            <person name="Nakagami H."/>
            <person name="Naramoto S."/>
            <person name="Nishitani K."/>
            <person name="Ohtani M."/>
            <person name="Okamoto T."/>
            <person name="Okumura M."/>
            <person name="Phillips J."/>
            <person name="Pollak B."/>
            <person name="Reinders A."/>
            <person name="Rovekamp M."/>
            <person name="Sano R."/>
            <person name="Sawa S."/>
            <person name="Schmid M.W."/>
            <person name="Shirakawa M."/>
            <person name="Solano R."/>
            <person name="Spunde A."/>
            <person name="Suetsugu N."/>
            <person name="Sugano S."/>
            <person name="Sugiyama A."/>
            <person name="Sun R."/>
            <person name="Suzuki Y."/>
            <person name="Takenaka M."/>
            <person name="Takezawa D."/>
            <person name="Tomogane H."/>
            <person name="Tsuzuki M."/>
            <person name="Ueda T."/>
            <person name="Umeda M."/>
            <person name="Ward J.M."/>
            <person name="Watanabe Y."/>
            <person name="Yazaki K."/>
            <person name="Yokoyama R."/>
            <person name="Yoshitake Y."/>
            <person name="Yotsui I."/>
            <person name="Zachgo S."/>
            <person name="Schmutz J."/>
        </authorList>
    </citation>
    <scope>NUCLEOTIDE SEQUENCE [LARGE SCALE GENOMIC DNA]</scope>
    <source>
        <strain evidence="6">Tak-1</strain>
    </source>
</reference>
<dbReference type="InterPro" id="IPR017956">
    <property type="entry name" value="AT_hook_DNA-bd_motif"/>
</dbReference>
<feature type="compositionally biased region" description="Basic residues" evidence="3">
    <location>
        <begin position="155"/>
        <end position="164"/>
    </location>
</feature>
<dbReference type="InterPro" id="IPR005175">
    <property type="entry name" value="PPC_dom"/>
</dbReference>
<dbReference type="CDD" id="cd11378">
    <property type="entry name" value="DUF296"/>
    <property type="match status" value="1"/>
</dbReference>
<evidence type="ECO:0000259" key="4">
    <source>
        <dbReference type="PROSITE" id="PS51742"/>
    </source>
</evidence>
<comment type="domain">
    <text evidence="2">The PPC domain mediates interactions between AHL proteins.</text>
</comment>
<evidence type="ECO:0000313" key="6">
    <source>
        <dbReference type="Proteomes" id="UP000244005"/>
    </source>
</evidence>
<dbReference type="AlphaFoldDB" id="A0A2R6W8J2"/>
<name>A0A2R6W8J2_MARPO</name>
<dbReference type="Gramene" id="Mp2g10280.1">
    <property type="protein sequence ID" value="Mp2g10280.1.cds"/>
    <property type="gene ID" value="Mp2g10280"/>
</dbReference>
<dbReference type="SUPFAM" id="SSF117856">
    <property type="entry name" value="AF0104/ALDC/Ptd012-like"/>
    <property type="match status" value="1"/>
</dbReference>
<dbReference type="InterPro" id="IPR039605">
    <property type="entry name" value="AHL"/>
</dbReference>
<keyword evidence="2" id="KW-0805">Transcription regulation</keyword>
<evidence type="ECO:0000256" key="1">
    <source>
        <dbReference type="ARBA" id="ARBA00003687"/>
    </source>
</evidence>
<accession>A0A2R6W8J2</accession>
<dbReference type="GO" id="GO:0005634">
    <property type="term" value="C:nucleus"/>
    <property type="evidence" value="ECO:0007669"/>
    <property type="project" value="UniProtKB-SubCell"/>
</dbReference>
<evidence type="ECO:0000256" key="2">
    <source>
        <dbReference type="RuleBase" id="RU367031"/>
    </source>
</evidence>
<gene>
    <name evidence="5" type="ORF">MARPO_0129s0052</name>
</gene>
<dbReference type="Gene3D" id="3.30.1330.80">
    <property type="entry name" value="Hypothetical protein, similar to alpha- acetolactate decarboxylase, domain 2"/>
    <property type="match status" value="1"/>
</dbReference>
<dbReference type="PANTHER" id="PTHR31500">
    <property type="entry name" value="AT-HOOK MOTIF NUCLEAR-LOCALIZED PROTEIN 9"/>
    <property type="match status" value="1"/>
</dbReference>
<dbReference type="GO" id="GO:0003680">
    <property type="term" value="F:minor groove of adenine-thymine-rich DNA binding"/>
    <property type="evidence" value="ECO:0007669"/>
    <property type="project" value="UniProtKB-UniRule"/>
</dbReference>
<dbReference type="Proteomes" id="UP000244005">
    <property type="component" value="Unassembled WGS sequence"/>
</dbReference>
<keyword evidence="2" id="KW-0539">Nucleus</keyword>
<dbReference type="PROSITE" id="PS51742">
    <property type="entry name" value="PPC"/>
    <property type="match status" value="1"/>
</dbReference>
<dbReference type="EMBL" id="KZ772801">
    <property type="protein sequence ID" value="PTQ30173.1"/>
    <property type="molecule type" value="Genomic_DNA"/>
</dbReference>